<sequence>MKKLKKHPRKQLEKFSNIFMQLGLVLVLFVVFVTLEHQTEKGKQTAVFNHDDSREVLILDHIPREIVVEKKVVEQPKQEQRQQRVILDEPIEKVKNDEDIKEAVLIPKEEDKVVINEGDIVEVDIPEEVDKSDDPVSMNFVQKAPVFKGCEGLSEVENRKCFEKKMKRLVRRHFNADLANELGLSSGKKSIYTQFVIDKNGNVVDIRVKAPHPRLMKEASRIVKKIPKFKPGIQNDKPVKVKYMLPISFMVE</sequence>
<evidence type="ECO:0000313" key="2">
    <source>
        <dbReference type="EMBL" id="CAL2079114.1"/>
    </source>
</evidence>
<dbReference type="RefSeq" id="WP_348710510.1">
    <property type="nucleotide sequence ID" value="NZ_CAXIXY010000003.1"/>
</dbReference>
<protein>
    <submittedName>
        <fullName evidence="2">Periplasmic protein TonB</fullName>
    </submittedName>
</protein>
<gene>
    <name evidence="2" type="ORF">T190607A01A_10809</name>
</gene>
<feature type="domain" description="TonB C-terminal" evidence="1">
    <location>
        <begin position="193"/>
        <end position="249"/>
    </location>
</feature>
<evidence type="ECO:0000313" key="3">
    <source>
        <dbReference type="Proteomes" id="UP001497416"/>
    </source>
</evidence>
<organism evidence="2 3">
    <name type="scientific">Tenacibaculum platacis</name>
    <dbReference type="NCBI Taxonomy" id="3137852"/>
    <lineage>
        <taxon>Bacteria</taxon>
        <taxon>Pseudomonadati</taxon>
        <taxon>Bacteroidota</taxon>
        <taxon>Flavobacteriia</taxon>
        <taxon>Flavobacteriales</taxon>
        <taxon>Flavobacteriaceae</taxon>
        <taxon>Tenacibaculum</taxon>
    </lineage>
</organism>
<dbReference type="PANTHER" id="PTHR33446:SF2">
    <property type="entry name" value="PROTEIN TONB"/>
    <property type="match status" value="1"/>
</dbReference>
<reference evidence="2 3" key="1">
    <citation type="submission" date="2024-05" db="EMBL/GenBank/DDBJ databases">
        <authorList>
            <person name="Duchaud E."/>
        </authorList>
    </citation>
    <scope>NUCLEOTIDE SEQUENCE [LARGE SCALE GENOMIC DNA]</scope>
    <source>
        <strain evidence="2">Ena-SAMPLE-TAB-13-05-2024-13:56:06:370-140302</strain>
    </source>
</reference>
<dbReference type="EMBL" id="CAXIXY010000003">
    <property type="protein sequence ID" value="CAL2079114.1"/>
    <property type="molecule type" value="Genomic_DNA"/>
</dbReference>
<keyword evidence="3" id="KW-1185">Reference proteome</keyword>
<dbReference type="Proteomes" id="UP001497416">
    <property type="component" value="Unassembled WGS sequence"/>
</dbReference>
<dbReference type="Pfam" id="PF03544">
    <property type="entry name" value="TonB_C"/>
    <property type="match status" value="1"/>
</dbReference>
<dbReference type="InterPro" id="IPR051045">
    <property type="entry name" value="TonB-dependent_transducer"/>
</dbReference>
<evidence type="ECO:0000259" key="1">
    <source>
        <dbReference type="Pfam" id="PF03544"/>
    </source>
</evidence>
<comment type="caution">
    <text evidence="2">The sequence shown here is derived from an EMBL/GenBank/DDBJ whole genome shotgun (WGS) entry which is preliminary data.</text>
</comment>
<accession>A0ABM9NU82</accession>
<proteinExistence type="predicted"/>
<dbReference type="Gene3D" id="3.30.1150.10">
    <property type="match status" value="1"/>
</dbReference>
<name>A0ABM9NU82_9FLAO</name>
<dbReference type="InterPro" id="IPR037682">
    <property type="entry name" value="TonB_C"/>
</dbReference>
<dbReference type="SUPFAM" id="SSF74653">
    <property type="entry name" value="TolA/TonB C-terminal domain"/>
    <property type="match status" value="1"/>
</dbReference>
<dbReference type="PANTHER" id="PTHR33446">
    <property type="entry name" value="PROTEIN TONB-RELATED"/>
    <property type="match status" value="1"/>
</dbReference>